<organism evidence="2 3">
    <name type="scientific">Aureococcus anophagefferens</name>
    <name type="common">Harmful bloom alga</name>
    <dbReference type="NCBI Taxonomy" id="44056"/>
    <lineage>
        <taxon>Eukaryota</taxon>
        <taxon>Sar</taxon>
        <taxon>Stramenopiles</taxon>
        <taxon>Ochrophyta</taxon>
        <taxon>Pelagophyceae</taxon>
        <taxon>Pelagomonadales</taxon>
        <taxon>Pelagomonadaceae</taxon>
        <taxon>Aureococcus</taxon>
    </lineage>
</organism>
<dbReference type="InterPro" id="IPR032675">
    <property type="entry name" value="LRR_dom_sf"/>
</dbReference>
<gene>
    <name evidence="2" type="ORF">SO694_00140045</name>
</gene>
<dbReference type="EMBL" id="JBBJCI010000298">
    <property type="protein sequence ID" value="KAK7235079.1"/>
    <property type="molecule type" value="Genomic_DNA"/>
</dbReference>
<reference evidence="2 3" key="1">
    <citation type="submission" date="2024-03" db="EMBL/GenBank/DDBJ databases">
        <title>Aureococcus anophagefferens CCMP1851 and Kratosvirus quantuckense: Draft genome of a second virus-susceptible host strain in the model system.</title>
        <authorList>
            <person name="Chase E."/>
            <person name="Truchon A.R."/>
            <person name="Schepens W."/>
            <person name="Wilhelm S.W."/>
        </authorList>
    </citation>
    <scope>NUCLEOTIDE SEQUENCE [LARGE SCALE GENOMIC DNA]</scope>
    <source>
        <strain evidence="2 3">CCMP1851</strain>
    </source>
</reference>
<name>A0ABR1FPQ0_AURAN</name>
<dbReference type="Gene3D" id="2.30.30.140">
    <property type="match status" value="1"/>
</dbReference>
<proteinExistence type="predicted"/>
<sequence>MTKLTTLYMSNNNLKNFAELEKIAGLPNLKDVLFVGNPMYEGLTAAEARAGAAMGAGASAKEAPLESSDPEEQAIYARLKARYDGESPALGSDVERDALYATLKKEYDQWLSDGHDAHPHAISAGDVVQAPVDGLYFEGVVTHVDAEGAHVDFGDHDIQVVDAGACRRVLSWSVLEVGDTVQVREEHSHLLFLGTVDAVNFGDEGEPPRRKRPAEWTREPRYDVAYDGEADVEADVAPSRVRKVRSARSTAVKRWKEAFHAVVACHAFNRASLPFAAVGGRDAIKCAIDHHHGPGDDDAHHGDDDKAVEDTPVSPRATAFVGGEPLVVGDIVTCRPPGEDLWCEGVVTDVDAKRGRALIHITNEDTEEHACEDLSAAAATVRGRAQIAKKFHWHTLEVGDRVEAQPRDEALWYSAIVLEVTRSLCDGHLEYTVQYTDEHHHNDDDEHHGHGHPGEDDEHEIEHHLPPAKLRKVQSGRSLTNVQRFKLAGRMVSAMRAFRASGFTHKHHDGGADAKADSKADAAVAALAAKGDAPADEKK</sequence>
<keyword evidence="3" id="KW-1185">Reference proteome</keyword>
<evidence type="ECO:0000313" key="3">
    <source>
        <dbReference type="Proteomes" id="UP001363151"/>
    </source>
</evidence>
<dbReference type="InterPro" id="IPR001611">
    <property type="entry name" value="Leu-rich_rpt"/>
</dbReference>
<evidence type="ECO:0008006" key="4">
    <source>
        <dbReference type="Google" id="ProtNLM"/>
    </source>
</evidence>
<dbReference type="SUPFAM" id="SSF52058">
    <property type="entry name" value="L domain-like"/>
    <property type="match status" value="1"/>
</dbReference>
<dbReference type="PROSITE" id="PS51450">
    <property type="entry name" value="LRR"/>
    <property type="match status" value="1"/>
</dbReference>
<comment type="caution">
    <text evidence="2">The sequence shown here is derived from an EMBL/GenBank/DDBJ whole genome shotgun (WGS) entry which is preliminary data.</text>
</comment>
<feature type="region of interest" description="Disordered" evidence="1">
    <location>
        <begin position="439"/>
        <end position="461"/>
    </location>
</feature>
<protein>
    <recommendedName>
        <fullName evidence="4">Tudor domain-containing protein</fullName>
    </recommendedName>
</protein>
<dbReference type="Gene3D" id="3.80.10.10">
    <property type="entry name" value="Ribonuclease Inhibitor"/>
    <property type="match status" value="1"/>
</dbReference>
<evidence type="ECO:0000256" key="1">
    <source>
        <dbReference type="SAM" id="MobiDB-lite"/>
    </source>
</evidence>
<dbReference type="Proteomes" id="UP001363151">
    <property type="component" value="Unassembled WGS sequence"/>
</dbReference>
<evidence type="ECO:0000313" key="2">
    <source>
        <dbReference type="EMBL" id="KAK7235079.1"/>
    </source>
</evidence>
<accession>A0ABR1FPQ0</accession>